<keyword evidence="13" id="KW-1185">Reference proteome</keyword>
<comment type="caution">
    <text evidence="12">The sequence shown here is derived from an EMBL/GenBank/DDBJ whole genome shotgun (WGS) entry which is preliminary data.</text>
</comment>
<dbReference type="GO" id="GO:0006355">
    <property type="term" value="P:regulation of DNA-templated transcription"/>
    <property type="evidence" value="ECO:0007669"/>
    <property type="project" value="InterPro"/>
</dbReference>
<keyword evidence="3 11" id="KW-0479">Metal-binding</keyword>
<dbReference type="Gene3D" id="3.40.50.410">
    <property type="entry name" value="von Willebrand factor, type A domain"/>
    <property type="match status" value="2"/>
</dbReference>
<keyword evidence="8 11" id="KW-0804">Transcription</keyword>
<evidence type="ECO:0000256" key="5">
    <source>
        <dbReference type="ARBA" id="ARBA00022771"/>
    </source>
</evidence>
<evidence type="ECO:0000313" key="13">
    <source>
        <dbReference type="Proteomes" id="UP000751190"/>
    </source>
</evidence>
<evidence type="ECO:0000256" key="8">
    <source>
        <dbReference type="ARBA" id="ARBA00023163"/>
    </source>
</evidence>
<comment type="subcellular location">
    <subcellularLocation>
        <location evidence="1 11">Nucleus</location>
    </subcellularLocation>
</comment>
<evidence type="ECO:0000256" key="4">
    <source>
        <dbReference type="ARBA" id="ARBA00022763"/>
    </source>
</evidence>
<dbReference type="GO" id="GO:0008270">
    <property type="term" value="F:zinc ion binding"/>
    <property type="evidence" value="ECO:0007669"/>
    <property type="project" value="UniProtKB-KW"/>
</dbReference>
<evidence type="ECO:0000256" key="9">
    <source>
        <dbReference type="ARBA" id="ARBA00023204"/>
    </source>
</evidence>
<evidence type="ECO:0000256" key="1">
    <source>
        <dbReference type="ARBA" id="ARBA00004123"/>
    </source>
</evidence>
<organism evidence="12 13">
    <name type="scientific">Diacronema lutheri</name>
    <name type="common">Unicellular marine alga</name>
    <name type="synonym">Monochrysis lutheri</name>
    <dbReference type="NCBI Taxonomy" id="2081491"/>
    <lineage>
        <taxon>Eukaryota</taxon>
        <taxon>Haptista</taxon>
        <taxon>Haptophyta</taxon>
        <taxon>Pavlovophyceae</taxon>
        <taxon>Pavlovales</taxon>
        <taxon>Pavlovaceae</taxon>
        <taxon>Diacronema</taxon>
    </lineage>
</organism>
<evidence type="ECO:0000256" key="7">
    <source>
        <dbReference type="ARBA" id="ARBA00023015"/>
    </source>
</evidence>
<protein>
    <recommendedName>
        <fullName evidence="14">RNA polymerase II transcription factor B subunit 4</fullName>
    </recommendedName>
</protein>
<keyword evidence="7 11" id="KW-0805">Transcription regulation</keyword>
<proteinExistence type="inferred from homology"/>
<sequence length="261" mass="27958">MAALDRSLLVVIVDVNPAMWTAEAAGEHAPFVPIIRHLCMFINAFRALDGGNRLAIVACHAGKPTMLIRADEELDRSLHTVLDTALVLVLLATPDDPAQYNSVMNCIFAAQRAAIMIDCFAIRTSSTFMQQAAHMTGGVYVEPTAQQELGLAQLLITLALPDRACRALLRQPKAHDVDFRAACFLTNQLLDRAYVCSVCLSIFHHGDIIECPACRSRFPPPPRLARKRAKRAVAPAHGGPVIGGAHAAAAGAGSSAPRPAL</sequence>
<evidence type="ECO:0000256" key="11">
    <source>
        <dbReference type="RuleBase" id="RU368090"/>
    </source>
</evidence>
<keyword evidence="6 11" id="KW-0862">Zinc</keyword>
<keyword evidence="9 11" id="KW-0234">DNA repair</keyword>
<dbReference type="AlphaFoldDB" id="A0A8J5XVL1"/>
<dbReference type="EMBL" id="JAGTXO010000002">
    <property type="protein sequence ID" value="KAG8469816.1"/>
    <property type="molecule type" value="Genomic_DNA"/>
</dbReference>
<evidence type="ECO:0008006" key="14">
    <source>
        <dbReference type="Google" id="ProtNLM"/>
    </source>
</evidence>
<dbReference type="OMA" id="ECPACRS"/>
<dbReference type="OrthoDB" id="17307at2759"/>
<dbReference type="InterPro" id="IPR004600">
    <property type="entry name" value="TFIIH_Tfb4/GTF2H3"/>
</dbReference>
<dbReference type="GO" id="GO:0005675">
    <property type="term" value="C:transcription factor TFIIH holo complex"/>
    <property type="evidence" value="ECO:0007669"/>
    <property type="project" value="UniProtKB-UniRule"/>
</dbReference>
<evidence type="ECO:0000256" key="3">
    <source>
        <dbReference type="ARBA" id="ARBA00022723"/>
    </source>
</evidence>
<gene>
    <name evidence="12" type="ORF">KFE25_006271</name>
</gene>
<dbReference type="PANTHER" id="PTHR12831">
    <property type="entry name" value="TRANSCRIPTION INITIATION FACTOR IIH TFIIH , POLYPEPTIDE 3-RELATED"/>
    <property type="match status" value="1"/>
</dbReference>
<evidence type="ECO:0000256" key="10">
    <source>
        <dbReference type="ARBA" id="ARBA00023242"/>
    </source>
</evidence>
<dbReference type="GO" id="GO:0000439">
    <property type="term" value="C:transcription factor TFIIH core complex"/>
    <property type="evidence" value="ECO:0007669"/>
    <property type="project" value="UniProtKB-UniRule"/>
</dbReference>
<evidence type="ECO:0000256" key="2">
    <source>
        <dbReference type="ARBA" id="ARBA00005273"/>
    </source>
</evidence>
<dbReference type="InterPro" id="IPR036465">
    <property type="entry name" value="vWFA_dom_sf"/>
</dbReference>
<evidence type="ECO:0000313" key="12">
    <source>
        <dbReference type="EMBL" id="KAG8469816.1"/>
    </source>
</evidence>
<dbReference type="Proteomes" id="UP000751190">
    <property type="component" value="Unassembled WGS sequence"/>
</dbReference>
<comment type="similarity">
    <text evidence="2 11">Belongs to the TFB4 family.</text>
</comment>
<dbReference type="Pfam" id="PF03850">
    <property type="entry name" value="Tfb4"/>
    <property type="match status" value="2"/>
</dbReference>
<accession>A0A8J5XVL1</accession>
<dbReference type="PANTHER" id="PTHR12831:SF0">
    <property type="entry name" value="GENERAL TRANSCRIPTION FACTOR IIH SUBUNIT 3"/>
    <property type="match status" value="1"/>
</dbReference>
<keyword evidence="10 11" id="KW-0539">Nucleus</keyword>
<evidence type="ECO:0000256" key="6">
    <source>
        <dbReference type="ARBA" id="ARBA00022833"/>
    </source>
</evidence>
<name>A0A8J5XVL1_DIALT</name>
<keyword evidence="4 11" id="KW-0227">DNA damage</keyword>
<reference evidence="12" key="1">
    <citation type="submission" date="2021-05" db="EMBL/GenBank/DDBJ databases">
        <title>The genome of the haptophyte Pavlova lutheri (Diacronema luteri, Pavlovales) - a model for lipid biosynthesis in eukaryotic algae.</title>
        <authorList>
            <person name="Hulatt C.J."/>
            <person name="Posewitz M.C."/>
        </authorList>
    </citation>
    <scope>NUCLEOTIDE SEQUENCE</scope>
    <source>
        <strain evidence="12">NIVA-4/92</strain>
    </source>
</reference>
<dbReference type="GO" id="GO:0006289">
    <property type="term" value="P:nucleotide-excision repair"/>
    <property type="evidence" value="ECO:0007669"/>
    <property type="project" value="UniProtKB-UniRule"/>
</dbReference>
<keyword evidence="5 11" id="KW-0863">Zinc-finger</keyword>